<organism evidence="2 3">
    <name type="scientific">Ixodes scapularis</name>
    <name type="common">Black-legged tick</name>
    <name type="synonym">Deer tick</name>
    <dbReference type="NCBI Taxonomy" id="6945"/>
    <lineage>
        <taxon>Eukaryota</taxon>
        <taxon>Metazoa</taxon>
        <taxon>Ecdysozoa</taxon>
        <taxon>Arthropoda</taxon>
        <taxon>Chelicerata</taxon>
        <taxon>Arachnida</taxon>
        <taxon>Acari</taxon>
        <taxon>Parasitiformes</taxon>
        <taxon>Ixodida</taxon>
        <taxon>Ixodoidea</taxon>
        <taxon>Ixodidae</taxon>
        <taxon>Ixodinae</taxon>
        <taxon>Ixodes</taxon>
    </lineage>
</organism>
<dbReference type="PaxDb" id="6945-B7PJ41"/>
<feature type="coiled-coil region" evidence="1">
    <location>
        <begin position="422"/>
        <end position="449"/>
    </location>
</feature>
<dbReference type="OrthoDB" id="6497902at2759"/>
<feature type="coiled-coil region" evidence="1">
    <location>
        <begin position="261"/>
        <end position="299"/>
    </location>
</feature>
<dbReference type="EnsemblMetazoa" id="ISCW003712-RA">
    <property type="protein sequence ID" value="ISCW003712-PA"/>
    <property type="gene ID" value="ISCW003712"/>
</dbReference>
<name>A0A1S4KU02_IXOSC</name>
<evidence type="ECO:0000256" key="1">
    <source>
        <dbReference type="SAM" id="Coils"/>
    </source>
</evidence>
<dbReference type="HOGENOM" id="CLU_405777_0_0_1"/>
<feature type="coiled-coil region" evidence="1">
    <location>
        <begin position="115"/>
        <end position="146"/>
    </location>
</feature>
<dbReference type="Gene3D" id="1.20.120.20">
    <property type="entry name" value="Apolipoprotein"/>
    <property type="match status" value="1"/>
</dbReference>
<dbReference type="Proteomes" id="UP000001555">
    <property type="component" value="Unassembled WGS sequence"/>
</dbReference>
<dbReference type="PANTHER" id="PTHR18976">
    <property type="entry name" value="APOLIPOPROTEIN"/>
    <property type="match status" value="1"/>
</dbReference>
<dbReference type="SUPFAM" id="SSF58113">
    <property type="entry name" value="Apolipoprotein A-I"/>
    <property type="match status" value="1"/>
</dbReference>
<evidence type="ECO:0000313" key="3">
    <source>
        <dbReference type="Proteomes" id="UP000001555"/>
    </source>
</evidence>
<feature type="coiled-coil region" evidence="1">
    <location>
        <begin position="335"/>
        <end position="366"/>
    </location>
</feature>
<dbReference type="InterPro" id="IPR050163">
    <property type="entry name" value="Apolipoprotein_A1/A4/E"/>
</dbReference>
<accession>A0A1S4KU02</accession>
<dbReference type="STRING" id="6945.B7PJ41"/>
<dbReference type="VEuPathDB" id="VectorBase:ISCP_009624"/>
<proteinExistence type="predicted"/>
<keyword evidence="1" id="KW-0175">Coiled coil</keyword>
<dbReference type="Gene3D" id="1.20.5.1230">
    <property type="entry name" value="Apolipoprotein A-I"/>
    <property type="match status" value="1"/>
</dbReference>
<feature type="coiled-coil region" evidence="1">
    <location>
        <begin position="552"/>
        <end position="586"/>
    </location>
</feature>
<evidence type="ECO:0000313" key="2">
    <source>
        <dbReference type="EnsemblMetazoa" id="ISCW003712-PA"/>
    </source>
</evidence>
<reference evidence="3" key="1">
    <citation type="submission" date="2008-03" db="EMBL/GenBank/DDBJ databases">
        <title>Annotation of Ixodes scapularis.</title>
        <authorList>
            <consortium name="Ixodes scapularis Genome Project Consortium"/>
            <person name="Caler E."/>
            <person name="Hannick L.I."/>
            <person name="Bidwell S."/>
            <person name="Joardar V."/>
            <person name="Thiagarajan M."/>
            <person name="Amedeo P."/>
            <person name="Galinsky K.J."/>
            <person name="Schobel S."/>
            <person name="Inman J."/>
            <person name="Hostetler J."/>
            <person name="Miller J."/>
            <person name="Hammond M."/>
            <person name="Megy K."/>
            <person name="Lawson D."/>
            <person name="Kodira C."/>
            <person name="Sutton G."/>
            <person name="Meyer J."/>
            <person name="Hill C.A."/>
            <person name="Birren B."/>
            <person name="Nene V."/>
            <person name="Collins F."/>
            <person name="Alarcon-Chaidez F."/>
            <person name="Wikel S."/>
            <person name="Strausberg R."/>
        </authorList>
    </citation>
    <scope>NUCLEOTIDE SEQUENCE [LARGE SCALE GENOMIC DNA]</scope>
    <source>
        <strain evidence="3">Wikel</strain>
    </source>
</reference>
<dbReference type="PANTHER" id="PTHR18976:SF34">
    <property type="entry name" value="LIPID-BINDING PROTEIN"/>
    <property type="match status" value="1"/>
</dbReference>
<dbReference type="EMBL" id="ABJB010022461">
    <property type="status" value="NOT_ANNOTATED_CDS"/>
    <property type="molecule type" value="Genomic_DNA"/>
</dbReference>
<dbReference type="VEuPathDB" id="VectorBase:ISCI003712"/>
<dbReference type="VEuPathDB" id="VectorBase:ISCW003712"/>
<sequence>MKKHAEEIFAKLKKLRAKFAVFVKEVKNITVEKAQKLMKMIVELRDEIKQEISQLLNYTHSYALYQASDDDEDKEAYIIDTLKSISATLKEKFLTLGENIRQKLIELKGASGEQAKAIKEQLTNFKNQLSESLQALKRKVADMFNSAHYTSFGSNALEVFAKLFDLREKLSNFIKGMKTVTGEKLEKLQVLIKELREDIKKKVQELLHGSSETPSALYQESDDVEDDEAYIIDTLKGISVALKERFATLVEKIRQKLLELKGAAGEQAKAIKEQLENFKNQLRESRQALQQEVAAIFEKSRYASFGSNATEVVAKLLEIREKLNSFIEAIRTVTCEKLEEKLKGLIRELRQEIKEKVQELLRGSSEVQNSLYQVSDVDEDNENYIMKKLKDISQSLKARFIVLIDKIKEIVAQLKTTTGEHVQVLQTRLQVLRMQLGEARRELMKKVKEFLTPAQYFDYGGKTNEFAEKLLAFRWKLEYLMNELKTDHGENYGEVKDLIDVSASALYQANLDDDQNDKRAYVINTLKDIAKSLKEKFLNIGEKIRQKLAELKTAAGAQVVRIKEQLKELAEQMFKAREELREKLKELVRPKQTQYAYVNDHGSDIFSKITHIKEKLASFLKRMKDLTGETLAKLRTEVGELREAIQQQISQLLRGSDNTPSFYLAIEDIEDNEAYIID</sequence>
<keyword evidence="3" id="KW-1185">Reference proteome</keyword>
<protein>
    <submittedName>
        <fullName evidence="2">Paramyosin, putative</fullName>
    </submittedName>
</protein>
<reference evidence="2" key="2">
    <citation type="submission" date="2020-05" db="UniProtKB">
        <authorList>
            <consortium name="EnsemblMetazoa"/>
        </authorList>
    </citation>
    <scope>IDENTIFICATION</scope>
    <source>
        <strain evidence="2">wikel</strain>
    </source>
</reference>